<evidence type="ECO:0000256" key="3">
    <source>
        <dbReference type="ARBA" id="ARBA00022833"/>
    </source>
</evidence>
<feature type="domain" description="FLYWCH-type" evidence="5">
    <location>
        <begin position="181"/>
        <end position="229"/>
    </location>
</feature>
<dbReference type="AlphaFoldDB" id="A0A1B6J7K7"/>
<evidence type="ECO:0000256" key="4">
    <source>
        <dbReference type="SAM" id="MobiDB-lite"/>
    </source>
</evidence>
<sequence length="297" mass="34743">ITQRFLEEDTNPSLVLQDILLDFPIGDYNEVYLEDCKYPSDDMKVEIVSGEIEDIHQSQIKEESDEDQSEDLQEDTRENKAGTKIVGAFRNRRRDKTKKNFKVSKSPDRKIPVQEPVTDENYALSSNFVVYHENDIPAEVFGDLNSSVREEEDNHSGIEDFDVSEIRQRAPQIREVIADSEGYMYNRNRTVNGTVYLRCSRAKFGCRATAVMREEGKVEFTPSHYTHNHQPNPRRIMIRKFVIAILAVVKKEARKPEREIRPFREIYNQTIARYPIYAPYVNYKMVHRAVKRAKVLY</sequence>
<gene>
    <name evidence="6" type="ORF">g.16536</name>
</gene>
<feature type="non-terminal residue" evidence="6">
    <location>
        <position position="1"/>
    </location>
</feature>
<reference evidence="6" key="1">
    <citation type="submission" date="2015-11" db="EMBL/GenBank/DDBJ databases">
        <title>De novo transcriptome assembly of four potential Pierce s Disease insect vectors from Arizona vineyards.</title>
        <authorList>
            <person name="Tassone E.E."/>
        </authorList>
    </citation>
    <scope>NUCLEOTIDE SEQUENCE</scope>
</reference>
<protein>
    <recommendedName>
        <fullName evidence="5">FLYWCH-type domain-containing protein</fullName>
    </recommendedName>
</protein>
<evidence type="ECO:0000313" key="6">
    <source>
        <dbReference type="EMBL" id="JAS95152.1"/>
    </source>
</evidence>
<keyword evidence="2" id="KW-0863">Zinc-finger</keyword>
<keyword evidence="1" id="KW-0479">Metal-binding</keyword>
<evidence type="ECO:0000256" key="1">
    <source>
        <dbReference type="ARBA" id="ARBA00022723"/>
    </source>
</evidence>
<accession>A0A1B6J7K7</accession>
<dbReference type="GO" id="GO:0008270">
    <property type="term" value="F:zinc ion binding"/>
    <property type="evidence" value="ECO:0007669"/>
    <property type="project" value="UniProtKB-KW"/>
</dbReference>
<evidence type="ECO:0000256" key="2">
    <source>
        <dbReference type="ARBA" id="ARBA00022771"/>
    </source>
</evidence>
<dbReference type="Pfam" id="PF04500">
    <property type="entry name" value="FLYWCH"/>
    <property type="match status" value="1"/>
</dbReference>
<feature type="region of interest" description="Disordered" evidence="4">
    <location>
        <begin position="56"/>
        <end position="82"/>
    </location>
</feature>
<name>A0A1B6J7K7_9HEMI</name>
<dbReference type="EMBL" id="GECU01012554">
    <property type="protein sequence ID" value="JAS95152.1"/>
    <property type="molecule type" value="Transcribed_RNA"/>
</dbReference>
<dbReference type="InterPro" id="IPR007588">
    <property type="entry name" value="Znf_FLYWCH"/>
</dbReference>
<evidence type="ECO:0000259" key="5">
    <source>
        <dbReference type="Pfam" id="PF04500"/>
    </source>
</evidence>
<organism evidence="6">
    <name type="scientific">Homalodisca liturata</name>
    <dbReference type="NCBI Taxonomy" id="320908"/>
    <lineage>
        <taxon>Eukaryota</taxon>
        <taxon>Metazoa</taxon>
        <taxon>Ecdysozoa</taxon>
        <taxon>Arthropoda</taxon>
        <taxon>Hexapoda</taxon>
        <taxon>Insecta</taxon>
        <taxon>Pterygota</taxon>
        <taxon>Neoptera</taxon>
        <taxon>Paraneoptera</taxon>
        <taxon>Hemiptera</taxon>
        <taxon>Auchenorrhyncha</taxon>
        <taxon>Membracoidea</taxon>
        <taxon>Cicadellidae</taxon>
        <taxon>Cicadellinae</taxon>
        <taxon>Proconiini</taxon>
        <taxon>Homalodisca</taxon>
    </lineage>
</organism>
<proteinExistence type="predicted"/>
<keyword evidence="3" id="KW-0862">Zinc</keyword>
<feature type="compositionally biased region" description="Acidic residues" evidence="4">
    <location>
        <begin position="63"/>
        <end position="73"/>
    </location>
</feature>
<dbReference type="Gene3D" id="2.20.25.240">
    <property type="match status" value="1"/>
</dbReference>